<evidence type="ECO:0000313" key="2">
    <source>
        <dbReference type="Proteomes" id="UP000828048"/>
    </source>
</evidence>
<dbReference type="Proteomes" id="UP000828048">
    <property type="component" value="Chromosome 3"/>
</dbReference>
<name>A0ACB7YY95_9ERIC</name>
<gene>
    <name evidence="1" type="ORF">Vadar_025915</name>
</gene>
<proteinExistence type="predicted"/>
<dbReference type="EMBL" id="CM037153">
    <property type="protein sequence ID" value="KAH7858617.1"/>
    <property type="molecule type" value="Genomic_DNA"/>
</dbReference>
<organism evidence="1 2">
    <name type="scientific">Vaccinium darrowii</name>
    <dbReference type="NCBI Taxonomy" id="229202"/>
    <lineage>
        <taxon>Eukaryota</taxon>
        <taxon>Viridiplantae</taxon>
        <taxon>Streptophyta</taxon>
        <taxon>Embryophyta</taxon>
        <taxon>Tracheophyta</taxon>
        <taxon>Spermatophyta</taxon>
        <taxon>Magnoliopsida</taxon>
        <taxon>eudicotyledons</taxon>
        <taxon>Gunneridae</taxon>
        <taxon>Pentapetalae</taxon>
        <taxon>asterids</taxon>
        <taxon>Ericales</taxon>
        <taxon>Ericaceae</taxon>
        <taxon>Vaccinioideae</taxon>
        <taxon>Vaccinieae</taxon>
        <taxon>Vaccinium</taxon>
    </lineage>
</organism>
<comment type="caution">
    <text evidence="1">The sequence shown here is derived from an EMBL/GenBank/DDBJ whole genome shotgun (WGS) entry which is preliminary data.</text>
</comment>
<keyword evidence="2" id="KW-1185">Reference proteome</keyword>
<reference evidence="1 2" key="1">
    <citation type="journal article" date="2021" name="Hortic Res">
        <title>High-quality reference genome and annotation aids understanding of berry development for evergreen blueberry (Vaccinium darrowii).</title>
        <authorList>
            <person name="Yu J."/>
            <person name="Hulse-Kemp A.M."/>
            <person name="Babiker E."/>
            <person name="Staton M."/>
        </authorList>
    </citation>
    <scope>NUCLEOTIDE SEQUENCE [LARGE SCALE GENOMIC DNA]</scope>
    <source>
        <strain evidence="2">cv. NJ 8807/NJ 8810</strain>
        <tissue evidence="1">Young leaf</tissue>
    </source>
</reference>
<sequence>MTSLRKRVPNFLVVLSKFIFVFVIILLFVCSSDSTVSHASPTTELVVEEGSEAVTLLMWKASLDNHSQNLLSSWNGSNDHCSWVGIGCNEATKVTNINLESIGLRGMLSSLNFSLLPHLVSLHLSNNSIYGTIPSQIGNLLRLTSLNMSFNYLSGTIPSQVGLLRSLNNLSLCFNNLTGAIPLAIGNLDNLTELYLSDNKLFGTIPQEVAMLRSLSVLSLSSNNLSGSIPASLGNLGNLTILYLHANNLFGSIPKEIGMLWSLLHLQLYDNNLTGSIPTSIGNLKKLTRLNLRSNSLCGSIPQEVGMLRSLVDLNLSRNKLRGFIPASIGNLEKLTALRLRKNSFSGSVPKELDNLRYLQVLVISYNKLTGLSPNMCVHGSLTRLSAIYNYLAGPIPISLRNCRELRRVRLDHNQLTGHISEVFEALPNLDYLDLSYNKLSGELWQKWEKLPKLTSLKISNNDLSGNIPPGIGSATQLRLLDLSSNHLVGEVPKNLGKLVLLFNLTLSNNKLSRSIPLEIGSLSSLQHLDLSGNNLSGPIQGKLGECVKLEMLNLSRNLLRETIPNELGTLRFLQSLDLGCNLLTGEIPPGIGALQCLETLNLSHNMLSGSIPSTFNRISSLISVDISYNHFEGSLPNTTAFQDAPFEAYQNNDRLCGNKTGLMPCSIKQSKRDKGRNHNKVVLLVVVPILGTLVIIVAMNFLVHRNKMGDMEIELNRATTEDLFEIWSFDGKLVHENIIEATEDFNEKHCIGVGGYGVVYRAELPSGLVVAVKKFHPSQDGEFHILRSFTSEIRALTEIRHRHIIRLFGYCSHPRHSYLVYEFLEGGSLEKKLSCEKEALSLDWGKRVNIVKCLADALSYMHHGCSFPVIHRDISSKNVLLDLEDVAYLSDFGTARLLNLHSSNWTSFAGTLGYAAPELAYTMEVNEKLDVYSFGVLTLEVVIGRHPGDLVASLSSSSLESSPPSSRGILLKDLLDKRLPLPTNQAEEAVALAVKLALACLHPSPRSRPTMEQVSVALSKQKSHLQTLFLTITLGQLLDDNVPNA</sequence>
<protein>
    <submittedName>
        <fullName evidence="1">Uncharacterized protein</fullName>
    </submittedName>
</protein>
<evidence type="ECO:0000313" key="1">
    <source>
        <dbReference type="EMBL" id="KAH7858617.1"/>
    </source>
</evidence>
<accession>A0ACB7YY95</accession>